<keyword evidence="3" id="KW-0547">Nucleotide-binding</keyword>
<dbReference type="PROSITE" id="PS50893">
    <property type="entry name" value="ABC_TRANSPORTER_2"/>
    <property type="match status" value="1"/>
</dbReference>
<dbReference type="SMART" id="SM00382">
    <property type="entry name" value="AAA"/>
    <property type="match status" value="1"/>
</dbReference>
<dbReference type="SUPFAM" id="SSF52540">
    <property type="entry name" value="P-loop containing nucleoside triphosphate hydrolases"/>
    <property type="match status" value="1"/>
</dbReference>
<evidence type="ECO:0000256" key="2">
    <source>
        <dbReference type="ARBA" id="ARBA00022448"/>
    </source>
</evidence>
<feature type="domain" description="ABC transporter" evidence="5">
    <location>
        <begin position="41"/>
        <end position="292"/>
    </location>
</feature>
<dbReference type="EMBL" id="CP129682">
    <property type="protein sequence ID" value="XDS49392.1"/>
    <property type="molecule type" value="Genomic_DNA"/>
</dbReference>
<evidence type="ECO:0000313" key="7">
    <source>
        <dbReference type="EMBL" id="XDS49392.1"/>
    </source>
</evidence>
<evidence type="ECO:0000256" key="3">
    <source>
        <dbReference type="ARBA" id="ARBA00022741"/>
    </source>
</evidence>
<evidence type="ECO:0000259" key="5">
    <source>
        <dbReference type="PROSITE" id="PS50893"/>
    </source>
</evidence>
<dbReference type="PROSITE" id="PS00211">
    <property type="entry name" value="ABC_TRANSPORTER_1"/>
    <property type="match status" value="1"/>
</dbReference>
<dbReference type="RefSeq" id="WP_369341575.1">
    <property type="nucleotide sequence ID" value="NZ_CP129675.1"/>
</dbReference>
<protein>
    <submittedName>
        <fullName evidence="6">ABC transporter ATP-binding protein</fullName>
    </submittedName>
</protein>
<dbReference type="InterPro" id="IPR050319">
    <property type="entry name" value="ABC_transp_ATP-bind"/>
</dbReference>
<dbReference type="EMBL" id="CP129683">
    <property type="protein sequence ID" value="XDS50612.1"/>
    <property type="molecule type" value="Genomic_DNA"/>
</dbReference>
<comment type="similarity">
    <text evidence="1">Belongs to the ABC transporter superfamily.</text>
</comment>
<dbReference type="InterPro" id="IPR003439">
    <property type="entry name" value="ABC_transporter-like_ATP-bd"/>
</dbReference>
<evidence type="ECO:0000256" key="4">
    <source>
        <dbReference type="ARBA" id="ARBA00022840"/>
    </source>
</evidence>
<sequence>MNDERVALSHNDPESGVPLLELSHASKNYRAHGSWSRLMGGSRDDSSKSGQAGRIALDDVSVSLNSGECLAIIGESGSGKTTLTRIMLGLLAPTTGELRYQGRPAPIDAEAWKQLRRESSMIFQNPYSSLDPRWTVRKSLKEALSLRFGRSLHAPEIEERCVAMLDDVGLDGRVVLDRYPIDLSGGQAQRVAIARAIIDEPEILLADEPMSAVDVTARVQILHTLQEIRDSRNIVRNGERKALSMIFVSHDIGMVQHIADRIVVLKHGRIIEQGTCRNLLGNPQHPYTKELLKAATL</sequence>
<dbReference type="GO" id="GO:0055085">
    <property type="term" value="P:transmembrane transport"/>
    <property type="evidence" value="ECO:0007669"/>
    <property type="project" value="UniProtKB-ARBA"/>
</dbReference>
<dbReference type="CDD" id="cd03257">
    <property type="entry name" value="ABC_NikE_OppD_transporters"/>
    <property type="match status" value="1"/>
</dbReference>
<accession>A0AB39UAU4</accession>
<dbReference type="KEGG" id="bfk:QN062_09605"/>
<reference evidence="6" key="1">
    <citation type="submission" date="2023-07" db="EMBL/GenBank/DDBJ databases">
        <title>Bifidobacterium aquikefiriaerophilum sp. nov. and Bifidobacterium eccum sp. nov., isolated from water kefir.</title>
        <authorList>
            <person name="Breselge S."/>
            <person name="Bellassi P."/>
            <person name="Barcenilla C."/>
            <person name="Alvarez-Ordonez A."/>
            <person name="Morelli L."/>
            <person name="Cotter P.D."/>
        </authorList>
    </citation>
    <scope>NUCLEOTIDE SEQUENCE</scope>
    <source>
        <strain evidence="8">WK012_4_13</strain>
        <strain evidence="7">WK013_4_14</strain>
        <strain evidence="6">WK048_4_13</strain>
    </source>
</reference>
<evidence type="ECO:0000256" key="1">
    <source>
        <dbReference type="ARBA" id="ARBA00005417"/>
    </source>
</evidence>
<dbReference type="InterPro" id="IPR027417">
    <property type="entry name" value="P-loop_NTPase"/>
</dbReference>
<dbReference type="Pfam" id="PF00005">
    <property type="entry name" value="ABC_tran"/>
    <property type="match status" value="1"/>
</dbReference>
<keyword evidence="2" id="KW-0813">Transport</keyword>
<dbReference type="InterPro" id="IPR017871">
    <property type="entry name" value="ABC_transporter-like_CS"/>
</dbReference>
<proteinExistence type="inferred from homology"/>
<dbReference type="PANTHER" id="PTHR43776">
    <property type="entry name" value="TRANSPORT ATP-BINDING PROTEIN"/>
    <property type="match status" value="1"/>
</dbReference>
<dbReference type="PANTHER" id="PTHR43776:SF7">
    <property type="entry name" value="D,D-DIPEPTIDE TRANSPORT ATP-BINDING PROTEIN DDPF-RELATED"/>
    <property type="match status" value="1"/>
</dbReference>
<gene>
    <name evidence="8" type="ORF">QN062_09605</name>
    <name evidence="7" type="ORF">QN216_03810</name>
    <name evidence="6" type="ORF">QN217_06635</name>
</gene>
<keyword evidence="4 6" id="KW-0067">ATP-binding</keyword>
<name>A0AB39UAU4_9BIFI</name>
<dbReference type="InterPro" id="IPR003593">
    <property type="entry name" value="AAA+_ATPase"/>
</dbReference>
<dbReference type="GO" id="GO:0005524">
    <property type="term" value="F:ATP binding"/>
    <property type="evidence" value="ECO:0007669"/>
    <property type="project" value="UniProtKB-KW"/>
</dbReference>
<organism evidence="6">
    <name type="scientific">Bifidobacterium fermentum</name>
    <dbReference type="NCBI Taxonomy" id="3059035"/>
    <lineage>
        <taxon>Bacteria</taxon>
        <taxon>Bacillati</taxon>
        <taxon>Actinomycetota</taxon>
        <taxon>Actinomycetes</taxon>
        <taxon>Bifidobacteriales</taxon>
        <taxon>Bifidobacteriaceae</taxon>
        <taxon>Bifidobacterium</taxon>
    </lineage>
</organism>
<dbReference type="Gene3D" id="3.40.50.300">
    <property type="entry name" value="P-loop containing nucleotide triphosphate hydrolases"/>
    <property type="match status" value="1"/>
</dbReference>
<dbReference type="AlphaFoldDB" id="A0AB39UAU4"/>
<dbReference type="EMBL" id="CP129675">
    <property type="protein sequence ID" value="XDS45825.1"/>
    <property type="molecule type" value="Genomic_DNA"/>
</dbReference>
<evidence type="ECO:0000313" key="6">
    <source>
        <dbReference type="EMBL" id="XDS45825.1"/>
    </source>
</evidence>
<dbReference type="GO" id="GO:0016887">
    <property type="term" value="F:ATP hydrolysis activity"/>
    <property type="evidence" value="ECO:0007669"/>
    <property type="project" value="InterPro"/>
</dbReference>
<evidence type="ECO:0000313" key="8">
    <source>
        <dbReference type="EMBL" id="XDS50612.1"/>
    </source>
</evidence>